<organism evidence="1 2">
    <name type="scientific">Paraburkholderia domus</name>
    <dbReference type="NCBI Taxonomy" id="2793075"/>
    <lineage>
        <taxon>Bacteria</taxon>
        <taxon>Pseudomonadati</taxon>
        <taxon>Pseudomonadota</taxon>
        <taxon>Betaproteobacteria</taxon>
        <taxon>Burkholderiales</taxon>
        <taxon>Burkholderiaceae</taxon>
        <taxon>Paraburkholderia</taxon>
    </lineage>
</organism>
<protein>
    <submittedName>
        <fullName evidence="1">Uncharacterized protein</fullName>
    </submittedName>
</protein>
<dbReference type="AlphaFoldDB" id="A0A9N8N776"/>
<keyword evidence="2" id="KW-1185">Reference proteome</keyword>
<name>A0A9N8N776_9BURK</name>
<proteinExistence type="predicted"/>
<sequence>MAMRWLPRPPTKKISAKCSAEHLGYVRRDLFSDDQNAGYIVDADLLHRLATDRLIELSQAVAAEGC</sequence>
<dbReference type="Proteomes" id="UP000675121">
    <property type="component" value="Unassembled WGS sequence"/>
</dbReference>
<reference evidence="1" key="1">
    <citation type="submission" date="2021-02" db="EMBL/GenBank/DDBJ databases">
        <authorList>
            <person name="Vanwijnsberghe S."/>
        </authorList>
    </citation>
    <scope>NUCLEOTIDE SEQUENCE</scope>
    <source>
        <strain evidence="1">R-70211</strain>
    </source>
</reference>
<evidence type="ECO:0000313" key="1">
    <source>
        <dbReference type="EMBL" id="CAE6960033.1"/>
    </source>
</evidence>
<evidence type="ECO:0000313" key="2">
    <source>
        <dbReference type="Proteomes" id="UP000675121"/>
    </source>
</evidence>
<dbReference type="EMBL" id="CAJNAS010000030">
    <property type="protein sequence ID" value="CAE6960033.1"/>
    <property type="molecule type" value="Genomic_DNA"/>
</dbReference>
<accession>A0A9N8N776</accession>
<gene>
    <name evidence="1" type="ORF">R70211_06880</name>
</gene>
<comment type="caution">
    <text evidence="1">The sequence shown here is derived from an EMBL/GenBank/DDBJ whole genome shotgun (WGS) entry which is preliminary data.</text>
</comment>
<dbReference type="RefSeq" id="WP_201139449.1">
    <property type="nucleotide sequence ID" value="NZ_CAJNAS010000030.1"/>
</dbReference>